<keyword evidence="2 6" id="KW-0819">tRNA processing</keyword>
<dbReference type="Proteomes" id="UP000020977">
    <property type="component" value="Unassembled WGS sequence"/>
</dbReference>
<dbReference type="HAMAP" id="MF_01161">
    <property type="entry name" value="tRNA_Ile_lys_synt"/>
    <property type="match status" value="1"/>
</dbReference>
<comment type="function">
    <text evidence="6">Ligates lysine onto the cytidine present at position 34 of the AUA codon-specific tRNA(Ile) that contains the anticodon CAU, in an ATP-dependent manner. Cytidine is converted to lysidine, thus changing the amino acid specificity of the tRNA from methionine to isoleucine.</text>
</comment>
<evidence type="ECO:0000256" key="3">
    <source>
        <dbReference type="ARBA" id="ARBA00022741"/>
    </source>
</evidence>
<dbReference type="PANTHER" id="PTHR43033">
    <property type="entry name" value="TRNA(ILE)-LYSIDINE SYNTHASE-RELATED"/>
    <property type="match status" value="1"/>
</dbReference>
<dbReference type="GO" id="GO:0032267">
    <property type="term" value="F:tRNA(Ile)-lysidine synthase activity"/>
    <property type="evidence" value="ECO:0007669"/>
    <property type="project" value="UniProtKB-EC"/>
</dbReference>
<gene>
    <name evidence="6 8" type="primary">tilS</name>
    <name evidence="8" type="ORF">MOVI_6240</name>
</gene>
<evidence type="ECO:0000256" key="2">
    <source>
        <dbReference type="ARBA" id="ARBA00022694"/>
    </source>
</evidence>
<dbReference type="Pfam" id="PF01171">
    <property type="entry name" value="ATP_bind_3"/>
    <property type="match status" value="1"/>
</dbReference>
<evidence type="ECO:0000259" key="7">
    <source>
        <dbReference type="Pfam" id="PF01171"/>
    </source>
</evidence>
<proteinExistence type="inferred from homology"/>
<dbReference type="Gene3D" id="3.40.50.620">
    <property type="entry name" value="HUPs"/>
    <property type="match status" value="1"/>
</dbReference>
<feature type="domain" description="tRNA(Ile)-lysidine/2-thiocytidine synthase N-terminal" evidence="7">
    <location>
        <begin position="11"/>
        <end position="182"/>
    </location>
</feature>
<comment type="similarity">
    <text evidence="6">Belongs to the tRNA(Ile)-lysidine synthase family.</text>
</comment>
<organism evidence="8 9">
    <name type="scientific">Mesomycoplasma ovipneumoniae 14811</name>
    <dbReference type="NCBI Taxonomy" id="1188239"/>
    <lineage>
        <taxon>Bacteria</taxon>
        <taxon>Bacillati</taxon>
        <taxon>Mycoplasmatota</taxon>
        <taxon>Mycoplasmoidales</taxon>
        <taxon>Metamycoplasmataceae</taxon>
        <taxon>Mesomycoplasma</taxon>
    </lineage>
</organism>
<sequence>MLTKTKPKERFLIAVSGGSDSMFLLDKYKNKDIIVVHVNYNLRSQAVFETLLVSKFCQKYNLILKILSFDSFSVPGNLQANLRKVRYEFFYRIYKHFKCTKLLVAHHWNDFVETIFLQKEQKKLVTFWGIRGQNFLFGMQISRPLLYFYTKKRILNSCKKRKIPYLDDDSNFTDKYRRNAIRFKLQKLSTFSLLFTFSVHFIANFFKLIELKKNYKTLEKWKKTEYHAYFFQKIRKKPEIIFLYLHQNFDNIKLSKGKINSIIDFISSKAPNGSFLIKKNNYIIKKKLKIYVKSSKI</sequence>
<comment type="caution">
    <text evidence="8">The sequence shown here is derived from an EMBL/GenBank/DDBJ whole genome shotgun (WGS) entry which is preliminary data.</text>
</comment>
<keyword evidence="3 6" id="KW-0547">Nucleotide-binding</keyword>
<dbReference type="RefSeq" id="WP_044284441.1">
    <property type="nucleotide sequence ID" value="NZ_JFAD01000033.1"/>
</dbReference>
<keyword evidence="6" id="KW-0963">Cytoplasm</keyword>
<evidence type="ECO:0000313" key="9">
    <source>
        <dbReference type="Proteomes" id="UP000020977"/>
    </source>
</evidence>
<dbReference type="SUPFAM" id="SSF52402">
    <property type="entry name" value="Adenine nucleotide alpha hydrolases-like"/>
    <property type="match status" value="1"/>
</dbReference>
<dbReference type="PATRIC" id="fig|1188239.3.peg.1492"/>
<evidence type="ECO:0000256" key="6">
    <source>
        <dbReference type="HAMAP-Rule" id="MF_01161"/>
    </source>
</evidence>
<evidence type="ECO:0000313" key="8">
    <source>
        <dbReference type="EMBL" id="EXU60894.1"/>
    </source>
</evidence>
<dbReference type="STRING" id="1188239.MOVI_6240"/>
<dbReference type="InterPro" id="IPR011063">
    <property type="entry name" value="TilS/TtcA_N"/>
</dbReference>
<dbReference type="EC" id="6.3.4.19" evidence="6"/>
<evidence type="ECO:0000256" key="5">
    <source>
        <dbReference type="ARBA" id="ARBA00048539"/>
    </source>
</evidence>
<dbReference type="AlphaFoldDB" id="A0A014L5Z8"/>
<comment type="catalytic activity">
    <reaction evidence="5 6">
        <text>cytidine(34) in tRNA(Ile2) + L-lysine + ATP = lysidine(34) in tRNA(Ile2) + AMP + diphosphate + H(+)</text>
        <dbReference type="Rhea" id="RHEA:43744"/>
        <dbReference type="Rhea" id="RHEA-COMP:10625"/>
        <dbReference type="Rhea" id="RHEA-COMP:10670"/>
        <dbReference type="ChEBI" id="CHEBI:15378"/>
        <dbReference type="ChEBI" id="CHEBI:30616"/>
        <dbReference type="ChEBI" id="CHEBI:32551"/>
        <dbReference type="ChEBI" id="CHEBI:33019"/>
        <dbReference type="ChEBI" id="CHEBI:82748"/>
        <dbReference type="ChEBI" id="CHEBI:83665"/>
        <dbReference type="ChEBI" id="CHEBI:456215"/>
        <dbReference type="EC" id="6.3.4.19"/>
    </reaction>
</comment>
<dbReference type="PANTHER" id="PTHR43033:SF1">
    <property type="entry name" value="TRNA(ILE)-LYSIDINE SYNTHASE-RELATED"/>
    <property type="match status" value="1"/>
</dbReference>
<keyword evidence="4 6" id="KW-0067">ATP-binding</keyword>
<accession>A0A014L5Z8</accession>
<name>A0A014L5Z8_9BACT</name>
<comment type="subcellular location">
    <subcellularLocation>
        <location evidence="6">Cytoplasm</location>
    </subcellularLocation>
</comment>
<dbReference type="InterPro" id="IPR012094">
    <property type="entry name" value="tRNA_Ile_lys_synt"/>
</dbReference>
<dbReference type="CDD" id="cd01992">
    <property type="entry name" value="TilS_N"/>
    <property type="match status" value="1"/>
</dbReference>
<protein>
    <recommendedName>
        <fullName evidence="6">tRNA(Ile)-lysidine synthase</fullName>
        <ecNumber evidence="6">6.3.4.19</ecNumber>
    </recommendedName>
    <alternativeName>
        <fullName evidence="6">tRNA(Ile)-2-lysyl-cytidine synthase</fullName>
    </alternativeName>
    <alternativeName>
        <fullName evidence="6">tRNA(Ile)-lysidine synthetase</fullName>
    </alternativeName>
</protein>
<comment type="domain">
    <text evidence="6">The N-terminal region contains the highly conserved SGGXDS motif, predicted to be a P-loop motif involved in ATP binding.</text>
</comment>
<dbReference type="InterPro" id="IPR012795">
    <property type="entry name" value="tRNA_Ile_lys_synt_N"/>
</dbReference>
<dbReference type="GO" id="GO:0005737">
    <property type="term" value="C:cytoplasm"/>
    <property type="evidence" value="ECO:0007669"/>
    <property type="project" value="UniProtKB-SubCell"/>
</dbReference>
<dbReference type="EMBL" id="JFAD01000033">
    <property type="protein sequence ID" value="EXU60894.1"/>
    <property type="molecule type" value="Genomic_DNA"/>
</dbReference>
<evidence type="ECO:0000256" key="1">
    <source>
        <dbReference type="ARBA" id="ARBA00022598"/>
    </source>
</evidence>
<dbReference type="GO" id="GO:0005524">
    <property type="term" value="F:ATP binding"/>
    <property type="evidence" value="ECO:0007669"/>
    <property type="project" value="UniProtKB-UniRule"/>
</dbReference>
<feature type="binding site" evidence="6">
    <location>
        <begin position="16"/>
        <end position="21"/>
    </location>
    <ligand>
        <name>ATP</name>
        <dbReference type="ChEBI" id="CHEBI:30616"/>
    </ligand>
</feature>
<reference evidence="8 9" key="1">
    <citation type="submission" date="2014-03" db="EMBL/GenBank/DDBJ databases">
        <title>Genome sequence of Mycoplasma ovipneumoniae strain 14811.</title>
        <authorList>
            <person name="Sirand-Pugnet P."/>
            <person name="Breton M."/>
            <person name="Dordet-Frisoni E."/>
            <person name="Baranowski E."/>
            <person name="Barre A."/>
            <person name="Couture C."/>
            <person name="Dupuy V."/>
            <person name="Gaurivaud P."/>
            <person name="Jacob D."/>
            <person name="Lemaitre C."/>
            <person name="Manso-Silvan L."/>
            <person name="Nikolski M."/>
            <person name="Nouvel L.-X."/>
            <person name="Poumarat F."/>
            <person name="Tardy F."/>
            <person name="Thebault P."/>
            <person name="Theil S."/>
            <person name="Citti C."/>
            <person name="Thiaucourt F."/>
            <person name="Blanchard A."/>
        </authorList>
    </citation>
    <scope>NUCLEOTIDE SEQUENCE [LARGE SCALE GENOMIC DNA]</scope>
    <source>
        <strain evidence="8 9">14811</strain>
    </source>
</reference>
<keyword evidence="1 6" id="KW-0436">Ligase</keyword>
<dbReference type="eggNOG" id="COG0037">
    <property type="taxonomic scope" value="Bacteria"/>
</dbReference>
<dbReference type="NCBIfam" id="TIGR02432">
    <property type="entry name" value="lysidine_TilS_N"/>
    <property type="match status" value="1"/>
</dbReference>
<dbReference type="GO" id="GO:0006400">
    <property type="term" value="P:tRNA modification"/>
    <property type="evidence" value="ECO:0007669"/>
    <property type="project" value="UniProtKB-UniRule"/>
</dbReference>
<evidence type="ECO:0000256" key="4">
    <source>
        <dbReference type="ARBA" id="ARBA00022840"/>
    </source>
</evidence>
<dbReference type="InterPro" id="IPR014729">
    <property type="entry name" value="Rossmann-like_a/b/a_fold"/>
</dbReference>